<protein>
    <submittedName>
        <fullName evidence="3">Uncharacterized protein</fullName>
    </submittedName>
</protein>
<evidence type="ECO:0000313" key="4">
    <source>
        <dbReference type="Proteomes" id="UP000095085"/>
    </source>
</evidence>
<evidence type="ECO:0000256" key="2">
    <source>
        <dbReference type="SAM" id="Phobius"/>
    </source>
</evidence>
<reference evidence="4" key="1">
    <citation type="submission" date="2016-05" db="EMBL/GenBank/DDBJ databases">
        <title>Comparative genomics of biotechnologically important yeasts.</title>
        <authorList>
            <consortium name="DOE Joint Genome Institute"/>
            <person name="Riley R."/>
            <person name="Haridas S."/>
            <person name="Wolfe K.H."/>
            <person name="Lopes M.R."/>
            <person name="Hittinger C.T."/>
            <person name="Goker M."/>
            <person name="Salamov A."/>
            <person name="Wisecaver J."/>
            <person name="Long T.M."/>
            <person name="Aerts A.L."/>
            <person name="Barry K."/>
            <person name="Choi C."/>
            <person name="Clum A."/>
            <person name="Coughlan A.Y."/>
            <person name="Deshpande S."/>
            <person name="Douglass A.P."/>
            <person name="Hanson S.J."/>
            <person name="Klenk H.-P."/>
            <person name="Labutti K."/>
            <person name="Lapidus A."/>
            <person name="Lindquist E."/>
            <person name="Lipzen A."/>
            <person name="Meier-Kolthoff J.P."/>
            <person name="Ohm R.A."/>
            <person name="Otillar R.P."/>
            <person name="Pangilinan J."/>
            <person name="Peng Y."/>
            <person name="Rokas A."/>
            <person name="Rosa C.A."/>
            <person name="Scheuner C."/>
            <person name="Sibirny A.A."/>
            <person name="Slot J.C."/>
            <person name="Stielow J.B."/>
            <person name="Sun H."/>
            <person name="Kurtzman C.P."/>
            <person name="Blackwell M."/>
            <person name="Grigoriev I.V."/>
            <person name="Jeffries T.W."/>
        </authorList>
    </citation>
    <scope>NUCLEOTIDE SEQUENCE [LARGE SCALE GENOMIC DNA]</scope>
    <source>
        <strain evidence="4">NRRL Y-1933</strain>
    </source>
</reference>
<dbReference type="AlphaFoldDB" id="A0A1E4RCU2"/>
<name>A0A1E4RCU2_9ASCO</name>
<dbReference type="GO" id="GO:0006606">
    <property type="term" value="P:protein import into nucleus"/>
    <property type="evidence" value="ECO:0007669"/>
    <property type="project" value="TreeGrafter"/>
</dbReference>
<dbReference type="STRING" id="984485.A0A1E4RCU2"/>
<gene>
    <name evidence="3" type="ORF">HYPBUDRAFT_153962</name>
</gene>
<evidence type="ECO:0000256" key="1">
    <source>
        <dbReference type="SAM" id="MobiDB-lite"/>
    </source>
</evidence>
<feature type="region of interest" description="Disordered" evidence="1">
    <location>
        <begin position="107"/>
        <end position="128"/>
    </location>
</feature>
<evidence type="ECO:0000313" key="3">
    <source>
        <dbReference type="EMBL" id="ODV65070.1"/>
    </source>
</evidence>
<dbReference type="GO" id="GO:0030474">
    <property type="term" value="P:spindle pole body duplication"/>
    <property type="evidence" value="ECO:0007669"/>
    <property type="project" value="TreeGrafter"/>
</dbReference>
<dbReference type="OrthoDB" id="429932at2759"/>
<dbReference type="PANTHER" id="PTHR28003:SF1">
    <property type="entry name" value="NUCLEOPORIN POM34"/>
    <property type="match status" value="1"/>
</dbReference>
<feature type="transmembrane region" description="Helical" evidence="2">
    <location>
        <begin position="266"/>
        <end position="288"/>
    </location>
</feature>
<dbReference type="PANTHER" id="PTHR28003">
    <property type="entry name" value="NUCLEOPORIN POM34"/>
    <property type="match status" value="1"/>
</dbReference>
<feature type="compositionally biased region" description="Basic and acidic residues" evidence="1">
    <location>
        <begin position="165"/>
        <end position="175"/>
    </location>
</feature>
<keyword evidence="2" id="KW-0472">Membrane</keyword>
<feature type="region of interest" description="Disordered" evidence="1">
    <location>
        <begin position="1"/>
        <end position="83"/>
    </location>
</feature>
<dbReference type="RefSeq" id="XP_020074137.1">
    <property type="nucleotide sequence ID" value="XM_020221828.1"/>
</dbReference>
<sequence>MSSFLNSNESDVFSTPVKTFGKTSTPPPNMSSTPKNNTPLRTVTQSPIRRYRLHNLIDEPSPNEKSGHSSVIGNQPSEQSKGHYEDKVKDMLYDEPIMPLNNMTHKLHQQRRVPPQEGHKNGDAGMKEPIYYKPPSASSRNGFKALLPPGAGSVVKNRNPIIVQETEHPQPRLDDELSDEEDDPLKYPTGEWVNPVVKTALSRQVNKQQQFYKLAYSIFSLLLVKLFHNIARYVVILVEMNQDPNVRSINQYLKQGLDDEKNGLNYYGSIIIKVIELILIINIIVYGYKLIKPQDQCYDLPLTNKQRELVGLKPMEEEVKEDFEDEDVVKDDLDSNLILKQRKFDAKLTKNEIKEIPKYNRSNLSYSMYTIQPKQTDSSDNSQTRLTEGDFDYTLAKKKLIQSGDHQVQLASRDI</sequence>
<dbReference type="EMBL" id="KV454545">
    <property type="protein sequence ID" value="ODV65070.1"/>
    <property type="molecule type" value="Genomic_DNA"/>
</dbReference>
<feature type="compositionally biased region" description="Polar residues" evidence="1">
    <location>
        <begin position="68"/>
        <end position="79"/>
    </location>
</feature>
<feature type="compositionally biased region" description="Polar residues" evidence="1">
    <location>
        <begin position="1"/>
        <end position="17"/>
    </location>
</feature>
<keyword evidence="4" id="KW-1185">Reference proteome</keyword>
<keyword evidence="2" id="KW-0812">Transmembrane</keyword>
<feature type="compositionally biased region" description="Low complexity" evidence="1">
    <location>
        <begin position="30"/>
        <end position="39"/>
    </location>
</feature>
<dbReference type="GeneID" id="30996377"/>
<dbReference type="Pfam" id="PF08058">
    <property type="entry name" value="NPCC"/>
    <property type="match status" value="1"/>
</dbReference>
<feature type="non-terminal residue" evidence="3">
    <location>
        <position position="415"/>
    </location>
</feature>
<dbReference type="GO" id="GO:0070762">
    <property type="term" value="C:nuclear pore transmembrane ring"/>
    <property type="evidence" value="ECO:0007669"/>
    <property type="project" value="TreeGrafter"/>
</dbReference>
<feature type="compositionally biased region" description="Basic and acidic residues" evidence="1">
    <location>
        <begin position="117"/>
        <end position="126"/>
    </location>
</feature>
<feature type="region of interest" description="Disordered" evidence="1">
    <location>
        <begin position="164"/>
        <end position="183"/>
    </location>
</feature>
<dbReference type="Proteomes" id="UP000095085">
    <property type="component" value="Unassembled WGS sequence"/>
</dbReference>
<keyword evidence="2" id="KW-1133">Transmembrane helix</keyword>
<feature type="transmembrane region" description="Helical" evidence="2">
    <location>
        <begin position="211"/>
        <end position="231"/>
    </location>
</feature>
<dbReference type="GO" id="GO:0005640">
    <property type="term" value="C:nuclear outer membrane"/>
    <property type="evidence" value="ECO:0007669"/>
    <property type="project" value="TreeGrafter"/>
</dbReference>
<organism evidence="3 4">
    <name type="scientific">Hyphopichia burtonii NRRL Y-1933</name>
    <dbReference type="NCBI Taxonomy" id="984485"/>
    <lineage>
        <taxon>Eukaryota</taxon>
        <taxon>Fungi</taxon>
        <taxon>Dikarya</taxon>
        <taxon>Ascomycota</taxon>
        <taxon>Saccharomycotina</taxon>
        <taxon>Pichiomycetes</taxon>
        <taxon>Debaryomycetaceae</taxon>
        <taxon>Hyphopichia</taxon>
    </lineage>
</organism>
<accession>A0A1E4RCU2</accession>
<dbReference type="InterPro" id="IPR012578">
    <property type="entry name" value="Nucl_pore_cmplx"/>
</dbReference>
<proteinExistence type="predicted"/>